<dbReference type="PANTHER" id="PTHR10285">
    <property type="entry name" value="URIDINE KINASE"/>
    <property type="match status" value="1"/>
</dbReference>
<dbReference type="Proteomes" id="UP000184301">
    <property type="component" value="Unassembled WGS sequence"/>
</dbReference>
<reference evidence="1 2" key="1">
    <citation type="submission" date="2016-11" db="EMBL/GenBank/DDBJ databases">
        <authorList>
            <person name="Jaros S."/>
            <person name="Januszkiewicz K."/>
            <person name="Wedrychowicz H."/>
        </authorList>
    </citation>
    <scope>NUCLEOTIDE SEQUENCE [LARGE SCALE GENOMIC DNA]</scope>
    <source>
        <strain evidence="1 2">DSM 15480</strain>
    </source>
</reference>
<dbReference type="Pfam" id="PF13238">
    <property type="entry name" value="AAA_18"/>
    <property type="match status" value="1"/>
</dbReference>
<name>A0A1M6N945_9FIRM</name>
<protein>
    <recommendedName>
        <fullName evidence="3">Phosphoribulokinase/uridine kinase domain-containing protein</fullName>
    </recommendedName>
</protein>
<evidence type="ECO:0008006" key="3">
    <source>
        <dbReference type="Google" id="ProtNLM"/>
    </source>
</evidence>
<dbReference type="STRING" id="1121950.SAMN02745243_01739"/>
<accession>A0A1M6N945</accession>
<evidence type="ECO:0000313" key="2">
    <source>
        <dbReference type="Proteomes" id="UP000184301"/>
    </source>
</evidence>
<proteinExistence type="predicted"/>
<dbReference type="NCBIfam" id="NF006745">
    <property type="entry name" value="PRK09270.1-4"/>
    <property type="match status" value="1"/>
</dbReference>
<dbReference type="RefSeq" id="WP_242945382.1">
    <property type="nucleotide sequence ID" value="NZ_FQZY01000022.1"/>
</dbReference>
<dbReference type="EMBL" id="FQZY01000022">
    <property type="protein sequence ID" value="SHJ92154.1"/>
    <property type="molecule type" value="Genomic_DNA"/>
</dbReference>
<sequence>MMKNKGWRKEILTVNGFEVAAEYRESTTEEIFVPLLRKIDGIQKAKGRRILVFLAAPPAVGKSTLAEYLQVLSKRRMDLQEVQALGLDGFHYHSDYIAAHEAVVDGAVVPMKAVKGCPETFDLEKLKKKLDCIFTENILWPVYDRKLHDVVEDVVRVEKNIILLEGNWLLLKDEGWRDLKEKCDFSIMITAGEEQLKERLILRKMRGGAGREEAEQFYKQSDSRNVTRVLRHSQSADFTIKMREDNDYEKEN</sequence>
<gene>
    <name evidence="1" type="ORF">SAMN02745243_01739</name>
</gene>
<organism evidence="1 2">
    <name type="scientific">Hespellia stercorisuis DSM 15480</name>
    <dbReference type="NCBI Taxonomy" id="1121950"/>
    <lineage>
        <taxon>Bacteria</taxon>
        <taxon>Bacillati</taxon>
        <taxon>Bacillota</taxon>
        <taxon>Clostridia</taxon>
        <taxon>Lachnospirales</taxon>
        <taxon>Lachnospiraceae</taxon>
        <taxon>Hespellia</taxon>
    </lineage>
</organism>
<dbReference type="AlphaFoldDB" id="A0A1M6N945"/>
<keyword evidence="2" id="KW-1185">Reference proteome</keyword>
<dbReference type="Gene3D" id="3.40.50.300">
    <property type="entry name" value="P-loop containing nucleotide triphosphate hydrolases"/>
    <property type="match status" value="1"/>
</dbReference>
<evidence type="ECO:0000313" key="1">
    <source>
        <dbReference type="EMBL" id="SHJ92154.1"/>
    </source>
</evidence>
<dbReference type="InterPro" id="IPR027417">
    <property type="entry name" value="P-loop_NTPase"/>
</dbReference>
<dbReference type="SUPFAM" id="SSF52540">
    <property type="entry name" value="P-loop containing nucleoside triphosphate hydrolases"/>
    <property type="match status" value="1"/>
</dbReference>